<sequence length="379" mass="38800">MPKAVDKHPQSRGVGNSLWNPNRSGIASYADPYSAIGEDAGNAGEQIREGILDVIKFFTGVDLTEFFDWLSGIFNNLNFGNLPTPEDLWSAVVSAFLDPLSGIADAIGKAFAGTPLDLGASATKFDVWNAISGLLGIGQSAGTAAATANTIAQRLQARIEAGEIPGGGGVYFTDPFAYGTAAHLPNPPYSLAGYGPGAGTYGPAKITSGSSGSADQSVLVWKGSGSADRTELYVDQSHPLSTNNGVVSAPFVKKAAHGGYTYLIGRAGAGHIRAAVGDDVAAIQVVSSGNTFTTAASVAITSGDGDVFEFWYGKQTDPTLLWLVRNGSPIIPAFSETTHTIGSGNREWGVGGFAKGLGGIAGQAAPARLGSITVADQGN</sequence>
<dbReference type="EMBL" id="JACKTY010000051">
    <property type="protein sequence ID" value="MCV7230658.1"/>
    <property type="molecule type" value="Genomic_DNA"/>
</dbReference>
<dbReference type="Pfam" id="PF23918">
    <property type="entry name" value="DUF7257"/>
    <property type="match status" value="1"/>
</dbReference>
<evidence type="ECO:0000313" key="3">
    <source>
        <dbReference type="Proteomes" id="UP001526201"/>
    </source>
</evidence>
<feature type="domain" description="DUF7257" evidence="1">
    <location>
        <begin position="155"/>
        <end position="377"/>
    </location>
</feature>
<accession>A0ABT3CMS6</accession>
<dbReference type="Proteomes" id="UP001526201">
    <property type="component" value="Unassembled WGS sequence"/>
</dbReference>
<organism evidence="2 3">
    <name type="scientific">Mycolicibacterium komossense</name>
    <dbReference type="NCBI Taxonomy" id="1779"/>
    <lineage>
        <taxon>Bacteria</taxon>
        <taxon>Bacillati</taxon>
        <taxon>Actinomycetota</taxon>
        <taxon>Actinomycetes</taxon>
        <taxon>Mycobacteriales</taxon>
        <taxon>Mycobacteriaceae</taxon>
        <taxon>Mycolicibacterium</taxon>
    </lineage>
</organism>
<protein>
    <recommendedName>
        <fullName evidence="1">DUF7257 domain-containing protein</fullName>
    </recommendedName>
</protein>
<gene>
    <name evidence="2" type="ORF">H7J73_32090</name>
</gene>
<evidence type="ECO:0000313" key="2">
    <source>
        <dbReference type="EMBL" id="MCV7230658.1"/>
    </source>
</evidence>
<dbReference type="RefSeq" id="WP_264071945.1">
    <property type="nucleotide sequence ID" value="NZ_JACKTY010000051.1"/>
</dbReference>
<proteinExistence type="predicted"/>
<dbReference type="InterPro" id="IPR055681">
    <property type="entry name" value="DUF7257"/>
</dbReference>
<keyword evidence="3" id="KW-1185">Reference proteome</keyword>
<reference evidence="2 3" key="1">
    <citation type="journal article" date="2022" name="BMC Genomics">
        <title>Comparative genome analysis of mycobacteria focusing on tRNA and non-coding RNA.</title>
        <authorList>
            <person name="Behra P.R.K."/>
            <person name="Pettersson B.M.F."/>
            <person name="Ramesh M."/>
            <person name="Das S."/>
            <person name="Dasgupta S."/>
            <person name="Kirsebom L.A."/>
        </authorList>
    </citation>
    <scope>NUCLEOTIDE SEQUENCE [LARGE SCALE GENOMIC DNA]</scope>
    <source>
        <strain evidence="2 3">DSM 44078</strain>
    </source>
</reference>
<evidence type="ECO:0000259" key="1">
    <source>
        <dbReference type="Pfam" id="PF23918"/>
    </source>
</evidence>
<comment type="caution">
    <text evidence="2">The sequence shown here is derived from an EMBL/GenBank/DDBJ whole genome shotgun (WGS) entry which is preliminary data.</text>
</comment>
<name>A0ABT3CMS6_9MYCO</name>